<organism evidence="1 2">
    <name type="scientific">Desulfurobacterium indicum</name>
    <dbReference type="NCBI Taxonomy" id="1914305"/>
    <lineage>
        <taxon>Bacteria</taxon>
        <taxon>Pseudomonadati</taxon>
        <taxon>Aquificota</taxon>
        <taxon>Aquificia</taxon>
        <taxon>Desulfurobacteriales</taxon>
        <taxon>Desulfurobacteriaceae</taxon>
        <taxon>Desulfurobacterium</taxon>
    </lineage>
</organism>
<evidence type="ECO:0000313" key="1">
    <source>
        <dbReference type="EMBL" id="OMH40080.1"/>
    </source>
</evidence>
<gene>
    <name evidence="1" type="ORF">BLW93_07095</name>
</gene>
<name>A0A1R1MK50_9BACT</name>
<protein>
    <submittedName>
        <fullName evidence="1">Uncharacterized protein</fullName>
    </submittedName>
</protein>
<dbReference type="STRING" id="1914305.BLW93_07095"/>
<accession>A0A1R1MK50</accession>
<dbReference type="Proteomes" id="UP000187408">
    <property type="component" value="Unassembled WGS sequence"/>
</dbReference>
<dbReference type="EMBL" id="MOEN01000029">
    <property type="protein sequence ID" value="OMH40080.1"/>
    <property type="molecule type" value="Genomic_DNA"/>
</dbReference>
<dbReference type="RefSeq" id="WP_144444031.1">
    <property type="nucleotide sequence ID" value="NZ_MOEN01000029.1"/>
</dbReference>
<proteinExistence type="predicted"/>
<evidence type="ECO:0000313" key="2">
    <source>
        <dbReference type="Proteomes" id="UP000187408"/>
    </source>
</evidence>
<dbReference type="AlphaFoldDB" id="A0A1R1MK50"/>
<sequence>MKFIEEESNIKSITGTFSTIGKFASYEQLINFGKKILILHKPIKIDWLSYFGIKKGQKKNISVPDAKRHFRKRSNLLLESQKFIRREGLLL</sequence>
<comment type="caution">
    <text evidence="1">The sequence shown here is derived from an EMBL/GenBank/DDBJ whole genome shotgun (WGS) entry which is preliminary data.</text>
</comment>
<keyword evidence="2" id="KW-1185">Reference proteome</keyword>
<reference evidence="1 2" key="1">
    <citation type="submission" date="2016-10" db="EMBL/GenBank/DDBJ databases">
        <title>Genome sequence of a sulfur-reducing bacterium Desulfurobacterium indicum K6013.</title>
        <authorList>
            <person name="Cao J."/>
            <person name="Shao Z."/>
            <person name="Alain K."/>
            <person name="Jebbar M."/>
        </authorList>
    </citation>
    <scope>NUCLEOTIDE SEQUENCE [LARGE SCALE GENOMIC DNA]</scope>
    <source>
        <strain evidence="1 2">K6013</strain>
    </source>
</reference>